<reference evidence="5" key="1">
    <citation type="journal article" date="2014" name="Front. Microbiol.">
        <title>High frequency of phylogenetically diverse reductive dehalogenase-homologous genes in deep subseafloor sedimentary metagenomes.</title>
        <authorList>
            <person name="Kawai M."/>
            <person name="Futagami T."/>
            <person name="Toyoda A."/>
            <person name="Takaki Y."/>
            <person name="Nishi S."/>
            <person name="Hori S."/>
            <person name="Arai W."/>
            <person name="Tsubouchi T."/>
            <person name="Morono Y."/>
            <person name="Uchiyama I."/>
            <person name="Ito T."/>
            <person name="Fujiyama A."/>
            <person name="Inagaki F."/>
            <person name="Takami H."/>
        </authorList>
    </citation>
    <scope>NUCLEOTIDE SEQUENCE</scope>
    <source>
        <strain evidence="5">Expedition CK06-06</strain>
    </source>
</reference>
<evidence type="ECO:0000256" key="4">
    <source>
        <dbReference type="ARBA" id="ARBA00048462"/>
    </source>
</evidence>
<dbReference type="GO" id="GO:0005829">
    <property type="term" value="C:cytosol"/>
    <property type="evidence" value="ECO:0007669"/>
    <property type="project" value="TreeGrafter"/>
</dbReference>
<dbReference type="GO" id="GO:0006633">
    <property type="term" value="P:fatty acid biosynthetic process"/>
    <property type="evidence" value="ECO:0007669"/>
    <property type="project" value="TreeGrafter"/>
</dbReference>
<evidence type="ECO:0000313" key="5">
    <source>
        <dbReference type="EMBL" id="GAI09248.1"/>
    </source>
</evidence>
<keyword evidence="2" id="KW-0808">Transferase</keyword>
<dbReference type="Gene3D" id="3.40.366.10">
    <property type="entry name" value="Malonyl-Coenzyme A Acyl Carrier Protein, domain 2"/>
    <property type="match status" value="1"/>
</dbReference>
<dbReference type="EMBL" id="BARV01011543">
    <property type="protein sequence ID" value="GAI09248.1"/>
    <property type="molecule type" value="Genomic_DNA"/>
</dbReference>
<dbReference type="EC" id="2.3.1.39" evidence="1"/>
<dbReference type="PANTHER" id="PTHR42681">
    <property type="entry name" value="MALONYL-COA-ACYL CARRIER PROTEIN TRANSACYLASE, MITOCHONDRIAL"/>
    <property type="match status" value="1"/>
</dbReference>
<keyword evidence="3" id="KW-0012">Acyltransferase</keyword>
<feature type="non-terminal residue" evidence="5">
    <location>
        <position position="1"/>
    </location>
</feature>
<comment type="catalytic activity">
    <reaction evidence="4">
        <text>holo-[ACP] + malonyl-CoA = malonyl-[ACP] + CoA</text>
        <dbReference type="Rhea" id="RHEA:41792"/>
        <dbReference type="Rhea" id="RHEA-COMP:9623"/>
        <dbReference type="Rhea" id="RHEA-COMP:9685"/>
        <dbReference type="ChEBI" id="CHEBI:57287"/>
        <dbReference type="ChEBI" id="CHEBI:57384"/>
        <dbReference type="ChEBI" id="CHEBI:64479"/>
        <dbReference type="ChEBI" id="CHEBI:78449"/>
        <dbReference type="EC" id="2.3.1.39"/>
    </reaction>
</comment>
<accession>X1KRC9</accession>
<dbReference type="InterPro" id="IPR001227">
    <property type="entry name" value="Ac_transferase_dom_sf"/>
</dbReference>
<gene>
    <name evidence="5" type="ORF">S06H3_21844</name>
</gene>
<dbReference type="Gene3D" id="3.30.70.250">
    <property type="entry name" value="Malonyl-CoA ACP transacylase, ACP-binding"/>
    <property type="match status" value="1"/>
</dbReference>
<dbReference type="AlphaFoldDB" id="X1KRC9"/>
<dbReference type="InterPro" id="IPR050858">
    <property type="entry name" value="Mal-CoA-ACP_Trans/PKS_FabD"/>
</dbReference>
<comment type="caution">
    <text evidence="5">The sequence shown here is derived from an EMBL/GenBank/DDBJ whole genome shotgun (WGS) entry which is preliminary data.</text>
</comment>
<dbReference type="InterPro" id="IPR016035">
    <property type="entry name" value="Acyl_Trfase/lysoPLipase"/>
</dbReference>
<proteinExistence type="predicted"/>
<evidence type="ECO:0000256" key="1">
    <source>
        <dbReference type="ARBA" id="ARBA00013258"/>
    </source>
</evidence>
<protein>
    <recommendedName>
        <fullName evidence="1">[acyl-carrier-protein] S-malonyltransferase</fullName>
        <ecNumber evidence="1">2.3.1.39</ecNumber>
    </recommendedName>
</protein>
<sequence length="132" mass="14067">QAMGLAKARGAYRTIPLQVSGAFHTPLMQSAVDGMAEIIATLSFSEPAIPIIGNTTAQPLTTAESIKGELLRQLCNCIQWQRSVEYMASDGVSTFIELGPGKVLAGLIKRIDKNVKILNIGDSQAIENIAVV</sequence>
<organism evidence="5">
    <name type="scientific">marine sediment metagenome</name>
    <dbReference type="NCBI Taxonomy" id="412755"/>
    <lineage>
        <taxon>unclassified sequences</taxon>
        <taxon>metagenomes</taxon>
        <taxon>ecological metagenomes</taxon>
    </lineage>
</organism>
<name>X1KRC9_9ZZZZ</name>
<dbReference type="GO" id="GO:0004314">
    <property type="term" value="F:[acyl-carrier-protein] S-malonyltransferase activity"/>
    <property type="evidence" value="ECO:0007669"/>
    <property type="project" value="UniProtKB-EC"/>
</dbReference>
<evidence type="ECO:0000256" key="2">
    <source>
        <dbReference type="ARBA" id="ARBA00022679"/>
    </source>
</evidence>
<dbReference type="SUPFAM" id="SSF52151">
    <property type="entry name" value="FabD/lysophospholipase-like"/>
    <property type="match status" value="1"/>
</dbReference>
<dbReference type="PANTHER" id="PTHR42681:SF1">
    <property type="entry name" value="MALONYL-COA-ACYL CARRIER PROTEIN TRANSACYLASE, MITOCHONDRIAL"/>
    <property type="match status" value="1"/>
</dbReference>
<evidence type="ECO:0000256" key="3">
    <source>
        <dbReference type="ARBA" id="ARBA00023315"/>
    </source>
</evidence>